<evidence type="ECO:0000313" key="2">
    <source>
        <dbReference type="EMBL" id="RGP58395.1"/>
    </source>
</evidence>
<gene>
    <name evidence="2" type="ORF">FSPOR_11896</name>
</gene>
<evidence type="ECO:0000313" key="3">
    <source>
        <dbReference type="Proteomes" id="UP000266152"/>
    </source>
</evidence>
<proteinExistence type="predicted"/>
<dbReference type="EMBL" id="PXOF01000299">
    <property type="protein sequence ID" value="RGP58395.1"/>
    <property type="molecule type" value="Genomic_DNA"/>
</dbReference>
<reference evidence="2 3" key="1">
    <citation type="journal article" date="2018" name="PLoS Pathog.">
        <title>Evolution of structural diversity of trichothecenes, a family of toxins produced by plant pathogenic and entomopathogenic fungi.</title>
        <authorList>
            <person name="Proctor R.H."/>
            <person name="McCormick S.P."/>
            <person name="Kim H.S."/>
            <person name="Cardoza R.E."/>
            <person name="Stanley A.M."/>
            <person name="Lindo L."/>
            <person name="Kelly A."/>
            <person name="Brown D.W."/>
            <person name="Lee T."/>
            <person name="Vaughan M.M."/>
            <person name="Alexander N.J."/>
            <person name="Busman M."/>
            <person name="Gutierrez S."/>
        </authorList>
    </citation>
    <scope>NUCLEOTIDE SEQUENCE [LARGE SCALE GENOMIC DNA]</scope>
    <source>
        <strain evidence="2 3">NRRL 3299</strain>
    </source>
</reference>
<accession>A0A395RE69</accession>
<dbReference type="PANTHER" id="PTHR33112">
    <property type="entry name" value="DOMAIN PROTEIN, PUTATIVE-RELATED"/>
    <property type="match status" value="1"/>
</dbReference>
<dbReference type="Proteomes" id="UP000266152">
    <property type="component" value="Unassembled WGS sequence"/>
</dbReference>
<sequence length="743" mass="84786">MATLPIASSLTNYIPPWLSDCLTCKAIWHLFTDPGNASQVNLGSYQEAISTTCQNHKELVLKFTDYVLSESSDSGAFENNDLGLYQQRKGDSIRMTRSLSHLGTGWNLLLLNKDHIPGHPGKGRLLDVDWADTKALRKWKDKCIRFHGAKCENPLKVWPARPDWLIDVQNQCIVPGHIASNYVAISYTYGKHTPPKITSNDFIRLQKPSSLITTELSDYVSPIIRHAMYLTSVIDEQYLWADALCITHHDSQAASEQPKSMGAIYANAVVTIVAADSDSGSGFHGLEGVSSSREINQDIIPFGDEKLVIRNTYMMDMMLGPQDYYDRGWTFQEYAMSKRKIVFHNLELHWLCTCSVWHEELTLYTGIDNEVFPRSNFLMAGFPDQWSLGRYLVDYNHRSLTYDEDAFPAISGLLSVLSRSFEGGFLYGIPEMFFDHGLCWRPDFNLNLQRRVPSARPIKNRFASSDLPSWSWLGWVGAVSMFNQTAIKVNEKVHCIEEALPITEWYTSSSVTDPVEARRRIRSTWYENRDVYKDLTNTMPLGWTRRDTFAQTSHHEELLLYPDGCERYVFSHEAMPGHFGKPAEWYYPFPVKGIQPSTLPFMPEQTQYLFCETTQAKVLGLQQDLDESESWRDNEIKLCDISGKEIGNLYLVDEESKDRFPNIVDGIEIGLPIDVVAVCKLKTCSKTWNQEENKYGFPFIKKESYAVLWVEWKDGIAYRVASGKVTAAEWEQLGLERVSLVLG</sequence>
<comment type="caution">
    <text evidence="2">The sequence shown here is derived from an EMBL/GenBank/DDBJ whole genome shotgun (WGS) entry which is preliminary data.</text>
</comment>
<dbReference type="AlphaFoldDB" id="A0A395RE69"/>
<dbReference type="Pfam" id="PF06985">
    <property type="entry name" value="HET"/>
    <property type="match status" value="1"/>
</dbReference>
<name>A0A395RE69_FUSSP</name>
<dbReference type="PANTHER" id="PTHR33112:SF16">
    <property type="entry name" value="HETEROKARYON INCOMPATIBILITY DOMAIN-CONTAINING PROTEIN"/>
    <property type="match status" value="1"/>
</dbReference>
<dbReference type="InterPro" id="IPR010730">
    <property type="entry name" value="HET"/>
</dbReference>
<protein>
    <recommendedName>
        <fullName evidence="1">Heterokaryon incompatibility domain-containing protein</fullName>
    </recommendedName>
</protein>
<keyword evidence="3" id="KW-1185">Reference proteome</keyword>
<feature type="domain" description="Heterokaryon incompatibility" evidence="1">
    <location>
        <begin position="182"/>
        <end position="333"/>
    </location>
</feature>
<evidence type="ECO:0000259" key="1">
    <source>
        <dbReference type="Pfam" id="PF06985"/>
    </source>
</evidence>
<organism evidence="2 3">
    <name type="scientific">Fusarium sporotrichioides</name>
    <dbReference type="NCBI Taxonomy" id="5514"/>
    <lineage>
        <taxon>Eukaryota</taxon>
        <taxon>Fungi</taxon>
        <taxon>Dikarya</taxon>
        <taxon>Ascomycota</taxon>
        <taxon>Pezizomycotina</taxon>
        <taxon>Sordariomycetes</taxon>
        <taxon>Hypocreomycetidae</taxon>
        <taxon>Hypocreales</taxon>
        <taxon>Nectriaceae</taxon>
        <taxon>Fusarium</taxon>
    </lineage>
</organism>